<keyword evidence="2" id="KW-0645">Protease</keyword>
<dbReference type="GO" id="GO:0004177">
    <property type="term" value="F:aminopeptidase activity"/>
    <property type="evidence" value="ECO:0007669"/>
    <property type="project" value="UniProtKB-KW"/>
</dbReference>
<dbReference type="AlphaFoldDB" id="A0A967B1Y9"/>
<proteinExistence type="predicted"/>
<comment type="caution">
    <text evidence="2">The sequence shown here is derived from an EMBL/GenBank/DDBJ whole genome shotgun (WGS) entry which is preliminary data.</text>
</comment>
<reference evidence="2" key="1">
    <citation type="submission" date="2020-03" db="EMBL/GenBank/DDBJ databases">
        <title>Draft sequencing of Calidifontibacter sp. DB0510.</title>
        <authorList>
            <person name="Kim D.-U."/>
        </authorList>
    </citation>
    <scope>NUCLEOTIDE SEQUENCE</scope>
    <source>
        <strain evidence="2">DB0510</strain>
    </source>
</reference>
<evidence type="ECO:0000256" key="1">
    <source>
        <dbReference type="SAM" id="MobiDB-lite"/>
    </source>
</evidence>
<keyword evidence="2" id="KW-0378">Hydrolase</keyword>
<gene>
    <name evidence="2" type="ORF">G9U51_16355</name>
</gene>
<evidence type="ECO:0000313" key="3">
    <source>
        <dbReference type="Proteomes" id="UP000744769"/>
    </source>
</evidence>
<dbReference type="RefSeq" id="WP_166198563.1">
    <property type="nucleotide sequence ID" value="NZ_JAAOIV010000015.1"/>
</dbReference>
<dbReference type="EMBL" id="JAAOIV010000015">
    <property type="protein sequence ID" value="NHN57344.1"/>
    <property type="molecule type" value="Genomic_DNA"/>
</dbReference>
<protein>
    <submittedName>
        <fullName evidence="2">Methionine aminopeptidase</fullName>
    </submittedName>
</protein>
<accession>A0A967B1Y9</accession>
<organism evidence="2 3">
    <name type="scientific">Metallococcus carri</name>
    <dbReference type="NCBI Taxonomy" id="1656884"/>
    <lineage>
        <taxon>Bacteria</taxon>
        <taxon>Bacillati</taxon>
        <taxon>Actinomycetota</taxon>
        <taxon>Actinomycetes</taxon>
        <taxon>Micrococcales</taxon>
        <taxon>Dermacoccaceae</taxon>
        <taxon>Metallococcus</taxon>
    </lineage>
</organism>
<dbReference type="Proteomes" id="UP000744769">
    <property type="component" value="Unassembled WGS sequence"/>
</dbReference>
<sequence length="61" mass="6982">MAYWYNVDTQQVEQDGETDPKGNLMGPYNSEAEARAALETSKQKNDAWDDEDREWNEGGRA</sequence>
<keyword evidence="2" id="KW-0031">Aminopeptidase</keyword>
<evidence type="ECO:0000313" key="2">
    <source>
        <dbReference type="EMBL" id="NHN57344.1"/>
    </source>
</evidence>
<keyword evidence="3" id="KW-1185">Reference proteome</keyword>
<feature type="region of interest" description="Disordered" evidence="1">
    <location>
        <begin position="1"/>
        <end position="61"/>
    </location>
</feature>
<feature type="compositionally biased region" description="Basic and acidic residues" evidence="1">
    <location>
        <begin position="32"/>
        <end position="47"/>
    </location>
</feature>
<name>A0A967B1Y9_9MICO</name>